<evidence type="ECO:0000313" key="7">
    <source>
        <dbReference type="EMBL" id="HDX29909.1"/>
    </source>
</evidence>
<organism evidence="7">
    <name type="scientific">Caldilinea aerophila</name>
    <dbReference type="NCBI Taxonomy" id="133453"/>
    <lineage>
        <taxon>Bacteria</taxon>
        <taxon>Bacillati</taxon>
        <taxon>Chloroflexota</taxon>
        <taxon>Caldilineae</taxon>
        <taxon>Caldilineales</taxon>
        <taxon>Caldilineaceae</taxon>
        <taxon>Caldilinea</taxon>
    </lineage>
</organism>
<evidence type="ECO:0000256" key="5">
    <source>
        <dbReference type="PROSITE-ProRule" id="PRU01240"/>
    </source>
</evidence>
<dbReference type="InterPro" id="IPR023827">
    <property type="entry name" value="Peptidase_S8_Asp-AS"/>
</dbReference>
<feature type="active site" description="Charge relay system" evidence="5">
    <location>
        <position position="189"/>
    </location>
</feature>
<evidence type="ECO:0000256" key="4">
    <source>
        <dbReference type="ARBA" id="ARBA00022825"/>
    </source>
</evidence>
<dbReference type="InterPro" id="IPR022398">
    <property type="entry name" value="Peptidase_S8_His-AS"/>
</dbReference>
<feature type="domain" description="Peptidase S8/S53" evidence="6">
    <location>
        <begin position="140"/>
        <end position="403"/>
    </location>
</feature>
<keyword evidence="2 5" id="KW-0645">Protease</keyword>
<evidence type="ECO:0000256" key="3">
    <source>
        <dbReference type="ARBA" id="ARBA00022801"/>
    </source>
</evidence>
<dbReference type="EMBL" id="DSMG01000003">
    <property type="protein sequence ID" value="HDX29909.1"/>
    <property type="molecule type" value="Genomic_DNA"/>
</dbReference>
<keyword evidence="3 5" id="KW-0378">Hydrolase</keyword>
<dbReference type="PROSITE" id="PS51892">
    <property type="entry name" value="SUBTILASE"/>
    <property type="match status" value="1"/>
</dbReference>
<keyword evidence="4 5" id="KW-0720">Serine protease</keyword>
<reference evidence="7" key="1">
    <citation type="journal article" date="2020" name="mSystems">
        <title>Genome- and Community-Level Interaction Insights into Carbon Utilization and Element Cycling Functions of Hydrothermarchaeota in Hydrothermal Sediment.</title>
        <authorList>
            <person name="Zhou Z."/>
            <person name="Liu Y."/>
            <person name="Xu W."/>
            <person name="Pan J."/>
            <person name="Luo Z.H."/>
            <person name="Li M."/>
        </authorList>
    </citation>
    <scope>NUCLEOTIDE SEQUENCE [LARGE SCALE GENOMIC DNA]</scope>
    <source>
        <strain evidence="7">SpSt-289</strain>
    </source>
</reference>
<dbReference type="Pfam" id="PF00082">
    <property type="entry name" value="Peptidase_S8"/>
    <property type="match status" value="1"/>
</dbReference>
<dbReference type="PROSITE" id="PS00136">
    <property type="entry name" value="SUBTILASE_ASP"/>
    <property type="match status" value="1"/>
</dbReference>
<dbReference type="PRINTS" id="PR00723">
    <property type="entry name" value="SUBTILISIN"/>
</dbReference>
<comment type="similarity">
    <text evidence="1 5">Belongs to the peptidase S8 family.</text>
</comment>
<feature type="active site" description="Charge relay system" evidence="5">
    <location>
        <position position="149"/>
    </location>
</feature>
<gene>
    <name evidence="7" type="ORF">ENQ20_00265</name>
</gene>
<dbReference type="InterPro" id="IPR051048">
    <property type="entry name" value="Peptidase_S8/S53_subtilisin"/>
</dbReference>
<accession>A0A7C1JYE5</accession>
<comment type="caution">
    <text evidence="7">The sequence shown here is derived from an EMBL/GenBank/DDBJ whole genome shotgun (WGS) entry which is preliminary data.</text>
</comment>
<name>A0A7C1JYE5_9CHLR</name>
<dbReference type="AlphaFoldDB" id="A0A7C1JYE5"/>
<dbReference type="InterPro" id="IPR000209">
    <property type="entry name" value="Peptidase_S8/S53_dom"/>
</dbReference>
<feature type="active site" description="Charge relay system" evidence="5">
    <location>
        <position position="369"/>
    </location>
</feature>
<dbReference type="Gene3D" id="3.40.50.200">
    <property type="entry name" value="Peptidase S8/S53 domain"/>
    <property type="match status" value="1"/>
</dbReference>
<evidence type="ECO:0000256" key="2">
    <source>
        <dbReference type="ARBA" id="ARBA00022670"/>
    </source>
</evidence>
<dbReference type="InterPro" id="IPR036852">
    <property type="entry name" value="Peptidase_S8/S53_dom_sf"/>
</dbReference>
<proteinExistence type="inferred from homology"/>
<dbReference type="PROSITE" id="PS00137">
    <property type="entry name" value="SUBTILASE_HIS"/>
    <property type="match status" value="1"/>
</dbReference>
<dbReference type="GO" id="GO:0006508">
    <property type="term" value="P:proteolysis"/>
    <property type="evidence" value="ECO:0007669"/>
    <property type="project" value="UniProtKB-KW"/>
</dbReference>
<sequence>MSSKIIALRKRSRLQLKERVAASVEEKRAAMMERSAKASAPERLMDMGLMPIEPDETEPTSEHCFEALIHLDGYVIQTDDPERRRRAMNLLEEEYMFMPDWEMEAPLPEHGRQYARRPPSRQGWPEITGIDAAHRLGVKGKDVMVWILDTGVDADHLELRDKVIDFRYVPPDATGGRMRDCRGFDVDGHGTHVAGILAGKNYGVAPDVDLMVAAVLDSETLKTSLERVVVALDWLLSQFEEEQNLDKPVVLNMSLGFSRRTLSRRAFRKAAVGLQMVIDTLVNDFAVLPITAIGNEGIGEVRAPAYFANTLSVGAVDWELNVPQFSSSGVSPITKEHEPNLVGFGVDIVSSYERDRHNRSLYRAMSGSSMATPYVAGIAALYACCGRMVQGTKLAQQLLRTALPLPSAPKGRAGAGLARFVQEAIP</sequence>
<dbReference type="PANTHER" id="PTHR43399">
    <property type="entry name" value="SUBTILISIN-RELATED"/>
    <property type="match status" value="1"/>
</dbReference>
<dbReference type="SUPFAM" id="SSF52743">
    <property type="entry name" value="Subtilisin-like"/>
    <property type="match status" value="1"/>
</dbReference>
<evidence type="ECO:0000259" key="6">
    <source>
        <dbReference type="Pfam" id="PF00082"/>
    </source>
</evidence>
<dbReference type="PANTHER" id="PTHR43399:SF4">
    <property type="entry name" value="CELL WALL-ASSOCIATED PROTEASE"/>
    <property type="match status" value="1"/>
</dbReference>
<dbReference type="InterPro" id="IPR015500">
    <property type="entry name" value="Peptidase_S8_subtilisin-rel"/>
</dbReference>
<dbReference type="GO" id="GO:0004252">
    <property type="term" value="F:serine-type endopeptidase activity"/>
    <property type="evidence" value="ECO:0007669"/>
    <property type="project" value="UniProtKB-UniRule"/>
</dbReference>
<evidence type="ECO:0000256" key="1">
    <source>
        <dbReference type="ARBA" id="ARBA00011073"/>
    </source>
</evidence>
<protein>
    <submittedName>
        <fullName evidence="7">Peptidase S8</fullName>
    </submittedName>
</protein>